<name>A0AA38C6C6_TAXCH</name>
<dbReference type="AlphaFoldDB" id="A0AA38C6C6"/>
<evidence type="ECO:0000313" key="2">
    <source>
        <dbReference type="Proteomes" id="UP000824469"/>
    </source>
</evidence>
<reference evidence="1 2" key="1">
    <citation type="journal article" date="2021" name="Nat. Plants">
        <title>The Taxus genome provides insights into paclitaxel biosynthesis.</title>
        <authorList>
            <person name="Xiong X."/>
            <person name="Gou J."/>
            <person name="Liao Q."/>
            <person name="Li Y."/>
            <person name="Zhou Q."/>
            <person name="Bi G."/>
            <person name="Li C."/>
            <person name="Du R."/>
            <person name="Wang X."/>
            <person name="Sun T."/>
            <person name="Guo L."/>
            <person name="Liang H."/>
            <person name="Lu P."/>
            <person name="Wu Y."/>
            <person name="Zhang Z."/>
            <person name="Ro D.K."/>
            <person name="Shang Y."/>
            <person name="Huang S."/>
            <person name="Yan J."/>
        </authorList>
    </citation>
    <scope>NUCLEOTIDE SEQUENCE [LARGE SCALE GENOMIC DNA]</scope>
    <source>
        <strain evidence="1">Ta-2019</strain>
    </source>
</reference>
<dbReference type="EMBL" id="JAHRHJ020000011">
    <property type="protein sequence ID" value="KAH9295416.1"/>
    <property type="molecule type" value="Genomic_DNA"/>
</dbReference>
<gene>
    <name evidence="1" type="ORF">KI387_039004</name>
</gene>
<accession>A0AA38C6C6</accession>
<feature type="non-terminal residue" evidence="1">
    <location>
        <position position="116"/>
    </location>
</feature>
<evidence type="ECO:0000313" key="1">
    <source>
        <dbReference type="EMBL" id="KAH9295416.1"/>
    </source>
</evidence>
<proteinExistence type="predicted"/>
<comment type="caution">
    <text evidence="1">The sequence shown here is derived from an EMBL/GenBank/DDBJ whole genome shotgun (WGS) entry which is preliminary data.</text>
</comment>
<protein>
    <submittedName>
        <fullName evidence="1">Uncharacterized protein</fullName>
    </submittedName>
</protein>
<sequence>MEAHVSDKSFDPDIVEWTMLPNLCTNGIRYAENTNLTELSVTVVEDNLYAMKPQTNEVVQLRPESEQYYWTHFRYVGDDSELRHNCGINYKVLSVGSELWEIEYMMGKSIQIYSCK</sequence>
<organism evidence="1 2">
    <name type="scientific">Taxus chinensis</name>
    <name type="common">Chinese yew</name>
    <name type="synonym">Taxus wallichiana var. chinensis</name>
    <dbReference type="NCBI Taxonomy" id="29808"/>
    <lineage>
        <taxon>Eukaryota</taxon>
        <taxon>Viridiplantae</taxon>
        <taxon>Streptophyta</taxon>
        <taxon>Embryophyta</taxon>
        <taxon>Tracheophyta</taxon>
        <taxon>Spermatophyta</taxon>
        <taxon>Pinopsida</taxon>
        <taxon>Pinidae</taxon>
        <taxon>Conifers II</taxon>
        <taxon>Cupressales</taxon>
        <taxon>Taxaceae</taxon>
        <taxon>Taxus</taxon>
    </lineage>
</organism>
<dbReference type="Proteomes" id="UP000824469">
    <property type="component" value="Unassembled WGS sequence"/>
</dbReference>
<keyword evidence="2" id="KW-1185">Reference proteome</keyword>